<evidence type="ECO:0000313" key="2">
    <source>
        <dbReference type="EMBL" id="GAA1528417.1"/>
    </source>
</evidence>
<comment type="caution">
    <text evidence="2">The sequence shown here is derived from an EMBL/GenBank/DDBJ whole genome shotgun (WGS) entry which is preliminary data.</text>
</comment>
<feature type="compositionally biased region" description="Pro residues" evidence="1">
    <location>
        <begin position="1"/>
        <end position="22"/>
    </location>
</feature>
<feature type="region of interest" description="Disordered" evidence="1">
    <location>
        <begin position="1"/>
        <end position="83"/>
    </location>
</feature>
<protein>
    <submittedName>
        <fullName evidence="2">Uncharacterized protein</fullName>
    </submittedName>
</protein>
<evidence type="ECO:0000256" key="1">
    <source>
        <dbReference type="SAM" id="MobiDB-lite"/>
    </source>
</evidence>
<dbReference type="EMBL" id="BAAAOR010000025">
    <property type="protein sequence ID" value="GAA1528417.1"/>
    <property type="molecule type" value="Genomic_DNA"/>
</dbReference>
<keyword evidence="3" id="KW-1185">Reference proteome</keyword>
<organism evidence="2 3">
    <name type="scientific">Nocardioides humi</name>
    <dbReference type="NCBI Taxonomy" id="449461"/>
    <lineage>
        <taxon>Bacteria</taxon>
        <taxon>Bacillati</taxon>
        <taxon>Actinomycetota</taxon>
        <taxon>Actinomycetes</taxon>
        <taxon>Propionibacteriales</taxon>
        <taxon>Nocardioidaceae</taxon>
        <taxon>Nocardioides</taxon>
    </lineage>
</organism>
<accession>A0ABN2AW70</accession>
<evidence type="ECO:0000313" key="3">
    <source>
        <dbReference type="Proteomes" id="UP001500842"/>
    </source>
</evidence>
<dbReference type="Proteomes" id="UP001500842">
    <property type="component" value="Unassembled WGS sequence"/>
</dbReference>
<sequence length="83" mass="8733">MDEKLPPAPEPVAEPPDPPPGGPHRIEGVGGDGAYSTESRDPRPQDNPATDEELPAETVTPEDTDTEATKGNPEVPPERESPA</sequence>
<gene>
    <name evidence="2" type="ORF">GCM10009788_34690</name>
</gene>
<feature type="compositionally biased region" description="Acidic residues" evidence="1">
    <location>
        <begin position="49"/>
        <end position="66"/>
    </location>
</feature>
<name>A0ABN2AW70_9ACTN</name>
<proteinExistence type="predicted"/>
<dbReference type="RefSeq" id="WP_141003944.1">
    <property type="nucleotide sequence ID" value="NZ_BAAAOR010000025.1"/>
</dbReference>
<reference evidence="2 3" key="1">
    <citation type="journal article" date="2019" name="Int. J. Syst. Evol. Microbiol.">
        <title>The Global Catalogue of Microorganisms (GCM) 10K type strain sequencing project: providing services to taxonomists for standard genome sequencing and annotation.</title>
        <authorList>
            <consortium name="The Broad Institute Genomics Platform"/>
            <consortium name="The Broad Institute Genome Sequencing Center for Infectious Disease"/>
            <person name="Wu L."/>
            <person name="Ma J."/>
        </authorList>
    </citation>
    <scope>NUCLEOTIDE SEQUENCE [LARGE SCALE GENOMIC DNA]</scope>
    <source>
        <strain evidence="2 3">JCM 14942</strain>
    </source>
</reference>